<keyword evidence="1" id="KW-0472">Membrane</keyword>
<dbReference type="Proteomes" id="UP000238479">
    <property type="component" value="Chromosome 2"/>
</dbReference>
<organism evidence="2 3">
    <name type="scientific">Rosa chinensis</name>
    <name type="common">China rose</name>
    <dbReference type="NCBI Taxonomy" id="74649"/>
    <lineage>
        <taxon>Eukaryota</taxon>
        <taxon>Viridiplantae</taxon>
        <taxon>Streptophyta</taxon>
        <taxon>Embryophyta</taxon>
        <taxon>Tracheophyta</taxon>
        <taxon>Spermatophyta</taxon>
        <taxon>Magnoliopsida</taxon>
        <taxon>eudicotyledons</taxon>
        <taxon>Gunneridae</taxon>
        <taxon>Pentapetalae</taxon>
        <taxon>rosids</taxon>
        <taxon>fabids</taxon>
        <taxon>Rosales</taxon>
        <taxon>Rosaceae</taxon>
        <taxon>Rosoideae</taxon>
        <taxon>Rosoideae incertae sedis</taxon>
        <taxon>Rosa</taxon>
    </lineage>
</organism>
<accession>A0A2P6RP06</accession>
<reference evidence="2 3" key="1">
    <citation type="journal article" date="2018" name="Nat. Genet.">
        <title>The Rosa genome provides new insights in the design of modern roses.</title>
        <authorList>
            <person name="Bendahmane M."/>
        </authorList>
    </citation>
    <scope>NUCLEOTIDE SEQUENCE [LARGE SCALE GENOMIC DNA]</scope>
    <source>
        <strain evidence="3">cv. Old Blush</strain>
    </source>
</reference>
<protein>
    <submittedName>
        <fullName evidence="2">Uncharacterized protein</fullName>
    </submittedName>
</protein>
<evidence type="ECO:0000313" key="3">
    <source>
        <dbReference type="Proteomes" id="UP000238479"/>
    </source>
</evidence>
<name>A0A2P6RP06_ROSCH</name>
<dbReference type="AlphaFoldDB" id="A0A2P6RP06"/>
<evidence type="ECO:0000256" key="1">
    <source>
        <dbReference type="SAM" id="Phobius"/>
    </source>
</evidence>
<keyword evidence="3" id="KW-1185">Reference proteome</keyword>
<dbReference type="EMBL" id="PDCK01000040">
    <property type="protein sequence ID" value="PRQ48168.1"/>
    <property type="molecule type" value="Genomic_DNA"/>
</dbReference>
<evidence type="ECO:0000313" key="2">
    <source>
        <dbReference type="EMBL" id="PRQ48168.1"/>
    </source>
</evidence>
<dbReference type="Gramene" id="PRQ48168">
    <property type="protein sequence ID" value="PRQ48168"/>
    <property type="gene ID" value="RchiOBHm_Chr2g0107661"/>
</dbReference>
<proteinExistence type="predicted"/>
<keyword evidence="1" id="KW-1133">Transmembrane helix</keyword>
<keyword evidence="1" id="KW-0812">Transmembrane</keyword>
<sequence>MDGKTHGDVSKKVSMVEVIKSGILMRRVLCPLAMKFVLCVILLGIHLLSAL</sequence>
<gene>
    <name evidence="2" type="ORF">RchiOBHm_Chr2g0107661</name>
</gene>
<comment type="caution">
    <text evidence="2">The sequence shown here is derived from an EMBL/GenBank/DDBJ whole genome shotgun (WGS) entry which is preliminary data.</text>
</comment>
<feature type="transmembrane region" description="Helical" evidence="1">
    <location>
        <begin position="28"/>
        <end position="48"/>
    </location>
</feature>